<dbReference type="Gene3D" id="3.40.630.30">
    <property type="match status" value="1"/>
</dbReference>
<organism evidence="2 3">
    <name type="scientific">Bryocella elongata</name>
    <dbReference type="NCBI Taxonomy" id="863522"/>
    <lineage>
        <taxon>Bacteria</taxon>
        <taxon>Pseudomonadati</taxon>
        <taxon>Acidobacteriota</taxon>
        <taxon>Terriglobia</taxon>
        <taxon>Terriglobales</taxon>
        <taxon>Acidobacteriaceae</taxon>
        <taxon>Bryocella</taxon>
    </lineage>
</organism>
<keyword evidence="3" id="KW-1185">Reference proteome</keyword>
<sequence>MLRRWKLPTNTVRTKRLELVAISVEMLEADARSDASLGDLLGARVTHEWPPEDWAPHVLEFIRKQIEDEPHAADWHRYMVLREGLFRRTLVGCIGGFPKEAGDVEIGYSTLPGYQRRGLATEAARALIDMLLTREQVESVSAQTYHRLPESIKVMERAGMCYVGQGDEDGTVRYRRTRTDTLQA</sequence>
<dbReference type="InterPro" id="IPR051531">
    <property type="entry name" value="N-acetyltransferase"/>
</dbReference>
<evidence type="ECO:0000313" key="2">
    <source>
        <dbReference type="EMBL" id="SEF47113.1"/>
    </source>
</evidence>
<gene>
    <name evidence="2" type="ORF">SAMN05421819_0118</name>
</gene>
<reference evidence="2 3" key="1">
    <citation type="submission" date="2016-10" db="EMBL/GenBank/DDBJ databases">
        <authorList>
            <person name="de Groot N.N."/>
        </authorList>
    </citation>
    <scope>NUCLEOTIDE SEQUENCE [LARGE SCALE GENOMIC DNA]</scope>
    <source>
        <strain evidence="2 3">DSM 22489</strain>
    </source>
</reference>
<protein>
    <submittedName>
        <fullName evidence="2">Ribosomal-protein-alanine N-acetyltransferase</fullName>
    </submittedName>
</protein>
<dbReference type="GO" id="GO:0016747">
    <property type="term" value="F:acyltransferase activity, transferring groups other than amino-acyl groups"/>
    <property type="evidence" value="ECO:0007669"/>
    <property type="project" value="InterPro"/>
</dbReference>
<dbReference type="SUPFAM" id="SSF55729">
    <property type="entry name" value="Acyl-CoA N-acyltransferases (Nat)"/>
    <property type="match status" value="1"/>
</dbReference>
<dbReference type="InterPro" id="IPR016181">
    <property type="entry name" value="Acyl_CoA_acyltransferase"/>
</dbReference>
<dbReference type="PANTHER" id="PTHR43792:SF13">
    <property type="entry name" value="ACETYLTRANSFERASE"/>
    <property type="match status" value="1"/>
</dbReference>
<dbReference type="Pfam" id="PF13302">
    <property type="entry name" value="Acetyltransf_3"/>
    <property type="match status" value="1"/>
</dbReference>
<dbReference type="Proteomes" id="UP000236728">
    <property type="component" value="Unassembled WGS sequence"/>
</dbReference>
<dbReference type="PROSITE" id="PS51186">
    <property type="entry name" value="GNAT"/>
    <property type="match status" value="1"/>
</dbReference>
<name>A0A1H5S914_9BACT</name>
<dbReference type="InterPro" id="IPR000182">
    <property type="entry name" value="GNAT_dom"/>
</dbReference>
<proteinExistence type="predicted"/>
<dbReference type="AlphaFoldDB" id="A0A1H5S914"/>
<dbReference type="EMBL" id="FNVA01000001">
    <property type="protein sequence ID" value="SEF47113.1"/>
    <property type="molecule type" value="Genomic_DNA"/>
</dbReference>
<feature type="domain" description="N-acetyltransferase" evidence="1">
    <location>
        <begin position="24"/>
        <end position="179"/>
    </location>
</feature>
<keyword evidence="2" id="KW-0808">Transferase</keyword>
<dbReference type="PANTHER" id="PTHR43792">
    <property type="entry name" value="GNAT FAMILY, PUTATIVE (AFU_ORTHOLOGUE AFUA_3G00765)-RELATED-RELATED"/>
    <property type="match status" value="1"/>
</dbReference>
<evidence type="ECO:0000259" key="1">
    <source>
        <dbReference type="PROSITE" id="PS51186"/>
    </source>
</evidence>
<accession>A0A1H5S914</accession>
<evidence type="ECO:0000313" key="3">
    <source>
        <dbReference type="Proteomes" id="UP000236728"/>
    </source>
</evidence>